<evidence type="ECO:0000256" key="4">
    <source>
        <dbReference type="ARBA" id="ARBA00022968"/>
    </source>
</evidence>
<dbReference type="GeneTree" id="ENSGT01030000234579"/>
<reference evidence="7" key="3">
    <citation type="submission" date="2025-08" db="UniProtKB">
        <authorList>
            <consortium name="Ensembl"/>
        </authorList>
    </citation>
    <scope>IDENTIFICATION</scope>
</reference>
<dbReference type="Proteomes" id="UP000001519">
    <property type="component" value="Chromosome 9"/>
</dbReference>
<evidence type="ECO:0000313" key="7">
    <source>
        <dbReference type="Ensembl" id="ENSGGOP00000030966.1"/>
    </source>
</evidence>
<dbReference type="Bgee" id="ENSGGOG00000025300">
    <property type="expression patterns" value="Expressed in prefrontal cortex and 3 other cell types or tissues"/>
</dbReference>
<keyword evidence="5" id="KW-1133">Transmembrane helix</keyword>
<keyword evidence="4" id="KW-0735">Signal-anchor</keyword>
<comment type="similarity">
    <text evidence="2">Belongs to the X(+)/potassium ATPases subunit beta family.</text>
</comment>
<sequence length="82" mass="9209">MGSWLHSSHSRCGLCFRLSTMRFQNTVTRFLPLVAVQVSFAPNNTGKEVTVECKIDGSANLKSQDDRDKFLGRVMFKITARA</sequence>
<evidence type="ECO:0000256" key="6">
    <source>
        <dbReference type="ARBA" id="ARBA00023136"/>
    </source>
</evidence>
<keyword evidence="6" id="KW-0472">Membrane</keyword>
<dbReference type="GO" id="GO:0006813">
    <property type="term" value="P:potassium ion transport"/>
    <property type="evidence" value="ECO:0007669"/>
    <property type="project" value="InterPro"/>
</dbReference>
<dbReference type="AlphaFoldDB" id="A0A2I2Y7S6"/>
<dbReference type="EMBL" id="CABD030062673">
    <property type="status" value="NOT_ANNOTATED_CDS"/>
    <property type="molecule type" value="Genomic_DNA"/>
</dbReference>
<protein>
    <submittedName>
        <fullName evidence="7">Uncharacterized protein</fullName>
    </submittedName>
</protein>
<dbReference type="GO" id="GO:0005890">
    <property type="term" value="C:sodium:potassium-exchanging ATPase complex"/>
    <property type="evidence" value="ECO:0007669"/>
    <property type="project" value="InterPro"/>
</dbReference>
<accession>A0A2I2Y7S6</accession>
<evidence type="ECO:0000256" key="1">
    <source>
        <dbReference type="ARBA" id="ARBA00004606"/>
    </source>
</evidence>
<name>A0A2I2Y7S6_GORGO</name>
<proteinExistence type="inferred from homology"/>
<organism evidence="7 8">
    <name type="scientific">Gorilla gorilla gorilla</name>
    <name type="common">Western lowland gorilla</name>
    <dbReference type="NCBI Taxonomy" id="9595"/>
    <lineage>
        <taxon>Eukaryota</taxon>
        <taxon>Metazoa</taxon>
        <taxon>Chordata</taxon>
        <taxon>Craniata</taxon>
        <taxon>Vertebrata</taxon>
        <taxon>Euteleostomi</taxon>
        <taxon>Mammalia</taxon>
        <taxon>Eutheria</taxon>
        <taxon>Euarchontoglires</taxon>
        <taxon>Primates</taxon>
        <taxon>Haplorrhini</taxon>
        <taxon>Catarrhini</taxon>
        <taxon>Hominidae</taxon>
        <taxon>Gorilla</taxon>
    </lineage>
</organism>
<evidence type="ECO:0000256" key="2">
    <source>
        <dbReference type="ARBA" id="ARBA00005876"/>
    </source>
</evidence>
<dbReference type="EMBL" id="CABD030062672">
    <property type="status" value="NOT_ANNOTATED_CDS"/>
    <property type="molecule type" value="Genomic_DNA"/>
</dbReference>
<evidence type="ECO:0000313" key="8">
    <source>
        <dbReference type="Proteomes" id="UP000001519"/>
    </source>
</evidence>
<dbReference type="Gene3D" id="2.60.40.1660">
    <property type="entry name" value="Na, k-atpase alpha subunit"/>
    <property type="match status" value="1"/>
</dbReference>
<dbReference type="Pfam" id="PF00287">
    <property type="entry name" value="Na_K-ATPase"/>
    <property type="match status" value="1"/>
</dbReference>
<reference evidence="7" key="4">
    <citation type="submission" date="2025-09" db="UniProtKB">
        <authorList>
            <consortium name="Ensembl"/>
        </authorList>
    </citation>
    <scope>IDENTIFICATION</scope>
</reference>
<reference evidence="8" key="1">
    <citation type="submission" date="2011-05" db="EMBL/GenBank/DDBJ databases">
        <title>Insights into the evolution of the great apes provided by the gorilla genome.</title>
        <authorList>
            <person name="Scally A."/>
        </authorList>
    </citation>
    <scope>NUCLEOTIDE SEQUENCE [LARGE SCALE GENOMIC DNA]</scope>
</reference>
<keyword evidence="3" id="KW-0812">Transmembrane</keyword>
<comment type="subcellular location">
    <subcellularLocation>
        <location evidence="1">Membrane</location>
        <topology evidence="1">Single-pass type II membrane protein</topology>
    </subcellularLocation>
</comment>
<evidence type="ECO:0000256" key="3">
    <source>
        <dbReference type="ARBA" id="ARBA00022692"/>
    </source>
</evidence>
<dbReference type="InterPro" id="IPR038702">
    <property type="entry name" value="Na/K_ATPase_sub_beta_sf"/>
</dbReference>
<dbReference type="InterPro" id="IPR000402">
    <property type="entry name" value="Na/K_ATPase_sub_beta"/>
</dbReference>
<dbReference type="Ensembl" id="ENSGGOT00000057122.1">
    <property type="protein sequence ID" value="ENSGGOP00000030966.1"/>
    <property type="gene ID" value="ENSGGOG00000025300.2"/>
</dbReference>
<keyword evidence="8" id="KW-1185">Reference proteome</keyword>
<evidence type="ECO:0000256" key="5">
    <source>
        <dbReference type="ARBA" id="ARBA00022989"/>
    </source>
</evidence>
<dbReference type="GO" id="GO:0006814">
    <property type="term" value="P:sodium ion transport"/>
    <property type="evidence" value="ECO:0007669"/>
    <property type="project" value="InterPro"/>
</dbReference>
<reference evidence="7 8" key="2">
    <citation type="journal article" date="2012" name="Nature">
        <title>Insights into hominid evolution from the gorilla genome sequence.</title>
        <authorList>
            <person name="Scally A."/>
            <person name="Dutheil J.Y."/>
            <person name="Hillier L.W."/>
            <person name="Jordan G.E."/>
            <person name="Goodhead I."/>
            <person name="Herrero J."/>
            <person name="Hobolth A."/>
            <person name="Lappalainen T."/>
            <person name="Mailund T."/>
            <person name="Marques-Bonet T."/>
            <person name="McCarthy S."/>
            <person name="Montgomery S.H."/>
            <person name="Schwalie P.C."/>
            <person name="Tang Y.A."/>
            <person name="Ward M.C."/>
            <person name="Xue Y."/>
            <person name="Yngvadottir B."/>
            <person name="Alkan C."/>
            <person name="Andersen L.N."/>
            <person name="Ayub Q."/>
            <person name="Ball E.V."/>
            <person name="Beal K."/>
            <person name="Bradley B.J."/>
            <person name="Chen Y."/>
            <person name="Clee C.M."/>
            <person name="Fitzgerald S."/>
            <person name="Graves T.A."/>
            <person name="Gu Y."/>
            <person name="Heath P."/>
            <person name="Heger A."/>
            <person name="Karakoc E."/>
            <person name="Kolb-Kokocinski A."/>
            <person name="Laird G.K."/>
            <person name="Lunter G."/>
            <person name="Meader S."/>
            <person name="Mort M."/>
            <person name="Mullikin J.C."/>
            <person name="Munch K."/>
            <person name="O'Connor T.D."/>
            <person name="Phillips A.D."/>
            <person name="Prado-Martinez J."/>
            <person name="Rogers A.S."/>
            <person name="Sajjadian S."/>
            <person name="Schmidt D."/>
            <person name="Shaw K."/>
            <person name="Simpson J.T."/>
            <person name="Stenson P.D."/>
            <person name="Turner D.J."/>
            <person name="Vigilant L."/>
            <person name="Vilella A.J."/>
            <person name="Whitener W."/>
            <person name="Zhu B."/>
            <person name="Cooper D.N."/>
            <person name="de Jong P."/>
            <person name="Dermitzakis E.T."/>
            <person name="Eichler E.E."/>
            <person name="Flicek P."/>
            <person name="Goldman N."/>
            <person name="Mundy N.I."/>
            <person name="Ning Z."/>
            <person name="Odom D.T."/>
            <person name="Ponting C.P."/>
            <person name="Quail M.A."/>
            <person name="Ryder O.A."/>
            <person name="Searle S.M."/>
            <person name="Warren W.C."/>
            <person name="Wilson R.K."/>
            <person name="Schierup M.H."/>
            <person name="Rogers J."/>
            <person name="Tyler-Smith C."/>
            <person name="Durbin R."/>
        </authorList>
    </citation>
    <scope>NUCLEOTIDE SEQUENCE [LARGE SCALE GENOMIC DNA]</scope>
</reference>